<evidence type="ECO:0000313" key="2">
    <source>
        <dbReference type="Proteomes" id="UP000322726"/>
    </source>
</evidence>
<dbReference type="KEGG" id="apai:APAC_2252"/>
<dbReference type="SUPFAM" id="SSF56752">
    <property type="entry name" value="D-aminoacid aminotransferase-like PLP-dependent enzymes"/>
    <property type="match status" value="1"/>
</dbReference>
<dbReference type="AlphaFoldDB" id="A0A5C2H915"/>
<organism evidence="1 2">
    <name type="scientific">Malaciobacter pacificus</name>
    <dbReference type="NCBI Taxonomy" id="1080223"/>
    <lineage>
        <taxon>Bacteria</taxon>
        <taxon>Pseudomonadati</taxon>
        <taxon>Campylobacterota</taxon>
        <taxon>Epsilonproteobacteria</taxon>
        <taxon>Campylobacterales</taxon>
        <taxon>Arcobacteraceae</taxon>
        <taxon>Malaciobacter</taxon>
    </lineage>
</organism>
<dbReference type="InterPro" id="IPR001544">
    <property type="entry name" value="Aminotrans_IV"/>
</dbReference>
<keyword evidence="2" id="KW-1185">Reference proteome</keyword>
<keyword evidence="1" id="KW-0032">Aminotransferase</keyword>
<protein>
    <submittedName>
        <fullName evidence="1">Branched-chain amino acid aminotransferase, possible 4-amino-4-deoxychorismate lyase PabC</fullName>
    </submittedName>
</protein>
<dbReference type="Pfam" id="PF01063">
    <property type="entry name" value="Aminotran_4"/>
    <property type="match status" value="1"/>
</dbReference>
<keyword evidence="1" id="KW-0808">Transferase</keyword>
<dbReference type="RefSeq" id="WP_130234209.1">
    <property type="nucleotide sequence ID" value="NZ_BMEF01000016.1"/>
</dbReference>
<evidence type="ECO:0000313" key="1">
    <source>
        <dbReference type="EMBL" id="QEP35313.1"/>
    </source>
</evidence>
<dbReference type="EMBL" id="CP035928">
    <property type="protein sequence ID" value="QEP35313.1"/>
    <property type="molecule type" value="Genomic_DNA"/>
</dbReference>
<dbReference type="Gene3D" id="3.30.470.10">
    <property type="match status" value="1"/>
</dbReference>
<reference evidence="1 2" key="3">
    <citation type="submission" date="2019-09" db="EMBL/GenBank/DDBJ databases">
        <title>Taxonomic note: a critical rebuttal of the proposed division of the genus Arcobacter into six genera, emended descriptions of Arcobacter anaerophilus and the genus Arcobacter, and an assessment of genus-level boundaries for Epsilonproteobacteria using in silico genomic comparator tools.</title>
        <authorList>
            <person name="On S.L.W."/>
            <person name="Miller W.G."/>
            <person name="Biggs P."/>
            <person name="Cornelius A."/>
            <person name="Vandamme P."/>
        </authorList>
    </citation>
    <scope>NUCLEOTIDE SEQUENCE [LARGE SCALE GENOMIC DNA]</scope>
    <source>
        <strain evidence="1 2">LMG 26638</strain>
    </source>
</reference>
<dbReference type="Gene3D" id="3.20.10.10">
    <property type="entry name" value="D-amino Acid Aminotransferase, subunit A, domain 2"/>
    <property type="match status" value="1"/>
</dbReference>
<dbReference type="InterPro" id="IPR043131">
    <property type="entry name" value="BCAT-like_N"/>
</dbReference>
<reference evidence="2" key="1">
    <citation type="submission" date="2019-09" db="EMBL/GenBank/DDBJ databases">
        <title>Complete genome sequencing of four Arcobacter species reveals a diverse suite of mobile elements.</title>
        <authorList>
            <person name="On S.L.W."/>
            <person name="Miller W.G."/>
            <person name="Biggs P."/>
            <person name="Cornelius A."/>
            <person name="Vandamme P."/>
        </authorList>
    </citation>
    <scope>NUCLEOTIDE SEQUENCE [LARGE SCALE GENOMIC DNA]</scope>
    <source>
        <strain evidence="2">LMG 26638</strain>
    </source>
</reference>
<dbReference type="OrthoDB" id="1148709at2"/>
<name>A0A5C2H915_9BACT</name>
<dbReference type="GO" id="GO:0016829">
    <property type="term" value="F:lyase activity"/>
    <property type="evidence" value="ECO:0007669"/>
    <property type="project" value="UniProtKB-KW"/>
</dbReference>
<sequence>MSIKYFETIKCEDFEIFNLEYHERRIAKTIGLNLNLQEYIYPPNSELLRCKLIYDESGILSVDFYPYKKRVIETFKILYDDCIDYSSKYLNRTCLDELFELKEDCDEIIIVKNGVVTDTSIANIAVYYENQWYISKESLLEGTTKSRLIKEKNLIEKNITVEMLKKSEKIALLNAMIDFDVIENYSLRT</sequence>
<proteinExistence type="predicted"/>
<reference evidence="1 2" key="2">
    <citation type="submission" date="2019-09" db="EMBL/GenBank/DDBJ databases">
        <title>Complete genome sequencing of four Arcobacter species reveals a diverse suite of mobile elements.</title>
        <authorList>
            <person name="Miller W.G."/>
            <person name="Yee E."/>
            <person name="Bono J.L."/>
        </authorList>
    </citation>
    <scope>NUCLEOTIDE SEQUENCE [LARGE SCALE GENOMIC DNA]</scope>
    <source>
        <strain evidence="1 2">LMG 26638</strain>
    </source>
</reference>
<dbReference type="InterPro" id="IPR036038">
    <property type="entry name" value="Aminotransferase-like"/>
</dbReference>
<gene>
    <name evidence="1" type="ORF">APAC_2252</name>
</gene>
<dbReference type="GO" id="GO:0008483">
    <property type="term" value="F:transaminase activity"/>
    <property type="evidence" value="ECO:0007669"/>
    <property type="project" value="UniProtKB-KW"/>
</dbReference>
<accession>A0A5C2H915</accession>
<dbReference type="InterPro" id="IPR043132">
    <property type="entry name" value="BCAT-like_C"/>
</dbReference>
<dbReference type="Proteomes" id="UP000322726">
    <property type="component" value="Chromosome"/>
</dbReference>
<keyword evidence="1" id="KW-0456">Lyase</keyword>